<evidence type="ECO:0000313" key="3">
    <source>
        <dbReference type="EMBL" id="PIR86121.1"/>
    </source>
</evidence>
<organism evidence="3 4">
    <name type="scientific">Candidatus Kaiserbacteria bacterium CG10_big_fil_rev_8_21_14_0_10_44_10</name>
    <dbReference type="NCBI Taxonomy" id="1974606"/>
    <lineage>
        <taxon>Bacteria</taxon>
        <taxon>Candidatus Kaiseribacteriota</taxon>
    </lineage>
</organism>
<name>A0A2H0UI93_9BACT</name>
<dbReference type="PANTHER" id="PTHR47505:SF1">
    <property type="entry name" value="DNA UTILIZATION PROTEIN YHGH"/>
    <property type="match status" value="1"/>
</dbReference>
<dbReference type="CDD" id="cd06223">
    <property type="entry name" value="PRTases_typeI"/>
    <property type="match status" value="1"/>
</dbReference>
<reference evidence="4" key="1">
    <citation type="submission" date="2017-09" db="EMBL/GenBank/DDBJ databases">
        <title>Depth-based differentiation of microbial function through sediment-hosted aquifers and enrichment of novel symbionts in the deep terrestrial subsurface.</title>
        <authorList>
            <person name="Probst A.J."/>
            <person name="Ladd B."/>
            <person name="Jarett J.K."/>
            <person name="Geller-Mcgrath D.E."/>
            <person name="Sieber C.M.K."/>
            <person name="Emerson J.B."/>
            <person name="Anantharaman K."/>
            <person name="Thomas B.C."/>
            <person name="Malmstrom R."/>
            <person name="Stieglmeier M."/>
            <person name="Klingl A."/>
            <person name="Woyke T."/>
            <person name="Ryan C.M."/>
            <person name="Banfield J.F."/>
        </authorList>
    </citation>
    <scope>NUCLEOTIDE SEQUENCE [LARGE SCALE GENOMIC DNA]</scope>
</reference>
<dbReference type="PANTHER" id="PTHR47505">
    <property type="entry name" value="DNA UTILIZATION PROTEIN YHGH"/>
    <property type="match status" value="1"/>
</dbReference>
<comment type="similarity">
    <text evidence="1">Belongs to the ComF/GntX family.</text>
</comment>
<dbReference type="Gene3D" id="3.40.50.2020">
    <property type="match status" value="1"/>
</dbReference>
<dbReference type="Proteomes" id="UP000229612">
    <property type="component" value="Unassembled WGS sequence"/>
</dbReference>
<comment type="caution">
    <text evidence="3">The sequence shown here is derived from an EMBL/GenBank/DDBJ whole genome shotgun (WGS) entry which is preliminary data.</text>
</comment>
<dbReference type="AlphaFoldDB" id="A0A2H0UI93"/>
<evidence type="ECO:0000313" key="4">
    <source>
        <dbReference type="Proteomes" id="UP000229612"/>
    </source>
</evidence>
<evidence type="ECO:0000256" key="1">
    <source>
        <dbReference type="ARBA" id="ARBA00008007"/>
    </source>
</evidence>
<dbReference type="EMBL" id="PFBG01000008">
    <property type="protein sequence ID" value="PIR86121.1"/>
    <property type="molecule type" value="Genomic_DNA"/>
</dbReference>
<feature type="domain" description="Phosphoribosyltransferase" evidence="2">
    <location>
        <begin position="118"/>
        <end position="198"/>
    </location>
</feature>
<dbReference type="InterPro" id="IPR051910">
    <property type="entry name" value="ComF/GntX_DNA_util-trans"/>
</dbReference>
<evidence type="ECO:0000259" key="2">
    <source>
        <dbReference type="Pfam" id="PF00156"/>
    </source>
</evidence>
<accession>A0A2H0UI93</accession>
<protein>
    <recommendedName>
        <fullName evidence="2">Phosphoribosyltransferase domain-containing protein</fullName>
    </recommendedName>
</protein>
<dbReference type="Pfam" id="PF00156">
    <property type="entry name" value="Pribosyltran"/>
    <property type="match status" value="1"/>
</dbReference>
<dbReference type="InterPro" id="IPR029057">
    <property type="entry name" value="PRTase-like"/>
</dbReference>
<sequence length="201" mass="23413">MRTLFLKFCEYVFPERIEHRIVRNLNLDDLLFYLCPTIRDNTVSLLPFSEPIVRAVVHEAKFQHNEKAWELLGEVLAQYLKHNEKDILLLPIPLSAKRQRERKYNQVEEITRCANRLLPHLKVSTHTLFRKRDTVPQTTLKRKERLTNVKDAFGIRDGNSITNRNIIVLDDVSTTGATLSAARRALEKHHPTNITLLSLAR</sequence>
<dbReference type="InterPro" id="IPR000836">
    <property type="entry name" value="PRTase_dom"/>
</dbReference>
<proteinExistence type="inferred from homology"/>
<gene>
    <name evidence="3" type="ORF">COU14_00705</name>
</gene>
<dbReference type="SUPFAM" id="SSF53271">
    <property type="entry name" value="PRTase-like"/>
    <property type="match status" value="1"/>
</dbReference>